<keyword evidence="2" id="KW-0808">Transferase</keyword>
<dbReference type="InterPro" id="IPR036568">
    <property type="entry name" value="GGCT-like_sf"/>
</dbReference>
<evidence type="ECO:0000256" key="2">
    <source>
        <dbReference type="ARBA" id="ARBA00022679"/>
    </source>
</evidence>
<evidence type="ECO:0000259" key="4">
    <source>
        <dbReference type="Pfam" id="PF06094"/>
    </source>
</evidence>
<name>A0A4S8MY33_DENBC</name>
<comment type="similarity">
    <text evidence="1">Belongs to the gamma-glutamylcyclotransferase family.</text>
</comment>
<dbReference type="SUPFAM" id="SSF110857">
    <property type="entry name" value="Gamma-glutamyl cyclotransferase-like"/>
    <property type="match status" value="1"/>
</dbReference>
<accession>A0A4S8MY33</accession>
<keyword evidence="6" id="KW-1185">Reference proteome</keyword>
<evidence type="ECO:0000313" key="6">
    <source>
        <dbReference type="Proteomes" id="UP000297245"/>
    </source>
</evidence>
<dbReference type="PANTHER" id="PTHR31544">
    <property type="entry name" value="AIG2-LIKE PROTEIN D"/>
    <property type="match status" value="1"/>
</dbReference>
<dbReference type="InterPro" id="IPR009288">
    <property type="entry name" value="AIG2-like_dom"/>
</dbReference>
<dbReference type="EMBL" id="ML179038">
    <property type="protein sequence ID" value="THV07394.1"/>
    <property type="molecule type" value="Genomic_DNA"/>
</dbReference>
<evidence type="ECO:0000256" key="3">
    <source>
        <dbReference type="ARBA" id="ARBA00030602"/>
    </source>
</evidence>
<gene>
    <name evidence="5" type="ORF">K435DRAFT_710241</name>
</gene>
<dbReference type="InterPro" id="IPR013024">
    <property type="entry name" value="GGCT-like"/>
</dbReference>
<feature type="domain" description="Gamma-glutamylcyclotransferase AIG2-like" evidence="4">
    <location>
        <begin position="5"/>
        <end position="118"/>
    </location>
</feature>
<protein>
    <recommendedName>
        <fullName evidence="3">Putative gamma-glutamylcyclotransferase</fullName>
    </recommendedName>
</protein>
<evidence type="ECO:0000256" key="1">
    <source>
        <dbReference type="ARBA" id="ARBA00008861"/>
    </source>
</evidence>
<organism evidence="5 6">
    <name type="scientific">Dendrothele bispora (strain CBS 962.96)</name>
    <dbReference type="NCBI Taxonomy" id="1314807"/>
    <lineage>
        <taxon>Eukaryota</taxon>
        <taxon>Fungi</taxon>
        <taxon>Dikarya</taxon>
        <taxon>Basidiomycota</taxon>
        <taxon>Agaricomycotina</taxon>
        <taxon>Agaricomycetes</taxon>
        <taxon>Agaricomycetidae</taxon>
        <taxon>Agaricales</taxon>
        <taxon>Agaricales incertae sedis</taxon>
        <taxon>Dendrothele</taxon>
    </lineage>
</organism>
<reference evidence="5 6" key="1">
    <citation type="journal article" date="2019" name="Nat. Ecol. Evol.">
        <title>Megaphylogeny resolves global patterns of mushroom evolution.</title>
        <authorList>
            <person name="Varga T."/>
            <person name="Krizsan K."/>
            <person name="Foldi C."/>
            <person name="Dima B."/>
            <person name="Sanchez-Garcia M."/>
            <person name="Sanchez-Ramirez S."/>
            <person name="Szollosi G.J."/>
            <person name="Szarkandi J.G."/>
            <person name="Papp V."/>
            <person name="Albert L."/>
            <person name="Andreopoulos W."/>
            <person name="Angelini C."/>
            <person name="Antonin V."/>
            <person name="Barry K.W."/>
            <person name="Bougher N.L."/>
            <person name="Buchanan P."/>
            <person name="Buyck B."/>
            <person name="Bense V."/>
            <person name="Catcheside P."/>
            <person name="Chovatia M."/>
            <person name="Cooper J."/>
            <person name="Damon W."/>
            <person name="Desjardin D."/>
            <person name="Finy P."/>
            <person name="Geml J."/>
            <person name="Haridas S."/>
            <person name="Hughes K."/>
            <person name="Justo A."/>
            <person name="Karasinski D."/>
            <person name="Kautmanova I."/>
            <person name="Kiss B."/>
            <person name="Kocsube S."/>
            <person name="Kotiranta H."/>
            <person name="LaButti K.M."/>
            <person name="Lechner B.E."/>
            <person name="Liimatainen K."/>
            <person name="Lipzen A."/>
            <person name="Lukacs Z."/>
            <person name="Mihaltcheva S."/>
            <person name="Morgado L.N."/>
            <person name="Niskanen T."/>
            <person name="Noordeloos M.E."/>
            <person name="Ohm R.A."/>
            <person name="Ortiz-Santana B."/>
            <person name="Ovrebo C."/>
            <person name="Racz N."/>
            <person name="Riley R."/>
            <person name="Savchenko A."/>
            <person name="Shiryaev A."/>
            <person name="Soop K."/>
            <person name="Spirin V."/>
            <person name="Szebenyi C."/>
            <person name="Tomsovsky M."/>
            <person name="Tulloss R.E."/>
            <person name="Uehling J."/>
            <person name="Grigoriev I.V."/>
            <person name="Vagvolgyi C."/>
            <person name="Papp T."/>
            <person name="Martin F.M."/>
            <person name="Miettinen O."/>
            <person name="Hibbett D.S."/>
            <person name="Nagy L.G."/>
        </authorList>
    </citation>
    <scope>NUCLEOTIDE SEQUENCE [LARGE SCALE GENOMIC DNA]</scope>
    <source>
        <strain evidence="5 6">CBS 962.96</strain>
    </source>
</reference>
<dbReference type="InterPro" id="IPR045038">
    <property type="entry name" value="AIG2-like"/>
</dbReference>
<dbReference type="Pfam" id="PF06094">
    <property type="entry name" value="GGACT"/>
    <property type="match status" value="1"/>
</dbReference>
<dbReference type="PANTHER" id="PTHR31544:SF2">
    <property type="entry name" value="AIG2-LIKE PROTEIN D"/>
    <property type="match status" value="1"/>
</dbReference>
<dbReference type="AlphaFoldDB" id="A0A4S8MY33"/>
<evidence type="ECO:0000313" key="5">
    <source>
        <dbReference type="EMBL" id="THV07394.1"/>
    </source>
</evidence>
<proteinExistence type="inferred from homology"/>
<dbReference type="Gene3D" id="3.10.490.10">
    <property type="entry name" value="Gamma-glutamyl cyclotransferase-like"/>
    <property type="match status" value="1"/>
</dbReference>
<dbReference type="GO" id="GO:0016740">
    <property type="term" value="F:transferase activity"/>
    <property type="evidence" value="ECO:0007669"/>
    <property type="project" value="UniProtKB-KW"/>
</dbReference>
<dbReference type="CDD" id="cd06661">
    <property type="entry name" value="GGCT_like"/>
    <property type="match status" value="1"/>
</dbReference>
<dbReference type="Proteomes" id="UP000297245">
    <property type="component" value="Unassembled WGS sequence"/>
</dbReference>
<sequence length="209" mass="24214">MVSAFFYGTLMHPKILLTVIDNNGSHLRLTPAVLLNYTRHKVKNQVYPGIVPYKRGRELFIRELEQEERSVRGMLVTGLTEEDIECLDQFEGDEYERITVDLYPFGDLLEVSHYSIDDDKTYLPSKPPPLPSHADLPTSMQADTYVMVDIKRLEPELWSFEDFVRNNAWKWHGQEASRTNPDIAEIERGRTRSESAKLLSQKLEIGRQC</sequence>
<dbReference type="OrthoDB" id="1044435at2759"/>